<evidence type="ECO:0000313" key="2">
    <source>
        <dbReference type="Proteomes" id="UP000324632"/>
    </source>
</evidence>
<dbReference type="Proteomes" id="UP000324632">
    <property type="component" value="Chromosome 2"/>
</dbReference>
<protein>
    <submittedName>
        <fullName evidence="1">Uncharacterized protein</fullName>
    </submittedName>
</protein>
<dbReference type="AlphaFoldDB" id="A0A5A9PPF5"/>
<gene>
    <name evidence="1" type="ORF">E1301_Tti021649</name>
</gene>
<evidence type="ECO:0000313" key="1">
    <source>
        <dbReference type="EMBL" id="KAA0724040.1"/>
    </source>
</evidence>
<name>A0A5A9PPF5_9TELE</name>
<dbReference type="EMBL" id="SOYY01000002">
    <property type="protein sequence ID" value="KAA0724040.1"/>
    <property type="molecule type" value="Genomic_DNA"/>
</dbReference>
<proteinExistence type="predicted"/>
<accession>A0A5A9PPF5</accession>
<comment type="caution">
    <text evidence="1">The sequence shown here is derived from an EMBL/GenBank/DDBJ whole genome shotgun (WGS) entry which is preliminary data.</text>
</comment>
<keyword evidence="2" id="KW-1185">Reference proteome</keyword>
<reference evidence="1 2" key="1">
    <citation type="journal article" date="2019" name="Mol. Ecol. Resour.">
        <title>Chromosome-level genome assembly of Triplophysa tibetana, a fish adapted to the harsh high-altitude environment of the Tibetan Plateau.</title>
        <authorList>
            <person name="Yang X."/>
            <person name="Liu H."/>
            <person name="Ma Z."/>
            <person name="Zou Y."/>
            <person name="Zou M."/>
            <person name="Mao Y."/>
            <person name="Li X."/>
            <person name="Wang H."/>
            <person name="Chen T."/>
            <person name="Wang W."/>
            <person name="Yang R."/>
        </authorList>
    </citation>
    <scope>NUCLEOTIDE SEQUENCE [LARGE SCALE GENOMIC DNA]</scope>
    <source>
        <strain evidence="1">TTIB1903HZAU</strain>
        <tissue evidence="1">Muscle</tissue>
    </source>
</reference>
<sequence length="97" mass="11088">MRQDNALLCGLWFGDEKPQMRTFLKLFVDECVKPEDSGFTWEMDNDVFIITKGIPLVLTAKKNTSVLGDYTGLFGVIKVYERESCLFIISENATRTK</sequence>
<organism evidence="1 2">
    <name type="scientific">Triplophysa tibetana</name>
    <dbReference type="NCBI Taxonomy" id="1572043"/>
    <lineage>
        <taxon>Eukaryota</taxon>
        <taxon>Metazoa</taxon>
        <taxon>Chordata</taxon>
        <taxon>Craniata</taxon>
        <taxon>Vertebrata</taxon>
        <taxon>Euteleostomi</taxon>
        <taxon>Actinopterygii</taxon>
        <taxon>Neopterygii</taxon>
        <taxon>Teleostei</taxon>
        <taxon>Ostariophysi</taxon>
        <taxon>Cypriniformes</taxon>
        <taxon>Nemacheilidae</taxon>
        <taxon>Triplophysa</taxon>
    </lineage>
</organism>